<feature type="region of interest" description="Disordered" evidence="9">
    <location>
        <begin position="117"/>
        <end position="137"/>
    </location>
</feature>
<evidence type="ECO:0000313" key="12">
    <source>
        <dbReference type="EMBL" id="CAG4999841.1"/>
    </source>
</evidence>
<evidence type="ECO:0000259" key="10">
    <source>
        <dbReference type="Pfam" id="PF07715"/>
    </source>
</evidence>
<dbReference type="InterPro" id="IPR012910">
    <property type="entry name" value="Plug_dom"/>
</dbReference>
<dbReference type="InterPro" id="IPR023997">
    <property type="entry name" value="TonB-dep_OMP_SusC/RagA_CS"/>
</dbReference>
<evidence type="ECO:0000256" key="7">
    <source>
        <dbReference type="ARBA" id="ARBA00023237"/>
    </source>
</evidence>
<accession>A0A916JAM1</accession>
<evidence type="ECO:0000256" key="4">
    <source>
        <dbReference type="ARBA" id="ARBA00022692"/>
    </source>
</evidence>
<comment type="subcellular location">
    <subcellularLocation>
        <location evidence="1 8">Cell outer membrane</location>
        <topology evidence="1 8">Multi-pass membrane protein</topology>
    </subcellularLocation>
</comment>
<keyword evidence="13" id="KW-1185">Reference proteome</keyword>
<keyword evidence="2 8" id="KW-0813">Transport</keyword>
<dbReference type="GO" id="GO:0015344">
    <property type="term" value="F:siderophore uptake transmembrane transporter activity"/>
    <property type="evidence" value="ECO:0007669"/>
    <property type="project" value="TreeGrafter"/>
</dbReference>
<dbReference type="SUPFAM" id="SSF56935">
    <property type="entry name" value="Porins"/>
    <property type="match status" value="1"/>
</dbReference>
<evidence type="ECO:0000256" key="8">
    <source>
        <dbReference type="PROSITE-ProRule" id="PRU01360"/>
    </source>
</evidence>
<keyword evidence="5" id="KW-0732">Signal</keyword>
<keyword evidence="4 8" id="KW-0812">Transmembrane</keyword>
<dbReference type="Gene3D" id="2.170.130.10">
    <property type="entry name" value="TonB-dependent receptor, plug domain"/>
    <property type="match status" value="1"/>
</dbReference>
<dbReference type="NCBIfam" id="TIGR04056">
    <property type="entry name" value="OMP_RagA_SusC"/>
    <property type="match status" value="1"/>
</dbReference>
<keyword evidence="7 8" id="KW-0998">Cell outer membrane</keyword>
<dbReference type="SUPFAM" id="SSF49464">
    <property type="entry name" value="Carboxypeptidase regulatory domain-like"/>
    <property type="match status" value="1"/>
</dbReference>
<evidence type="ECO:0000259" key="11">
    <source>
        <dbReference type="Pfam" id="PF16344"/>
    </source>
</evidence>
<dbReference type="PANTHER" id="PTHR30069:SF29">
    <property type="entry name" value="HEMOGLOBIN AND HEMOGLOBIN-HAPTOGLOBIN-BINDING PROTEIN 1-RELATED"/>
    <property type="match status" value="1"/>
</dbReference>
<feature type="domain" description="Protein FecR C-terminal" evidence="11">
    <location>
        <begin position="47"/>
        <end position="110"/>
    </location>
</feature>
<dbReference type="InterPro" id="IPR023996">
    <property type="entry name" value="TonB-dep_OMP_SusC/RagA"/>
</dbReference>
<sequence>MNKFTLLTQSLIAGGILLSAGLPAGAQLLASSRQNPKVISTRTPQDSKSLKSTLKELEHKYNVSFSYDRSTIADKKVQVAGTKFNSLQEELNAILQSLNLNYEKLSDKVYLILPGKSTSRPGGKPAPQEQSLLAPATASPETSLLNNFKPDTREIAEVGIRGTVTDKASGEGLPGVSILVKGTALGTTTNPEGKYSLTIPDANQILIFSYVGYKPEEVVINGRSTVDVDLEPDVKALKEVVVTALGISREKSSLGYAIGEIKSNQLQTVPHTNVLNALTGKVAGLSITSAGQDLNAEMQIVIRGKTSLAGQDSPLIVIDGIPVGSNANVVSDLNANNIESVSVLKGPSAAALYGSRAGSGVLLITTKKGTGAKKGIGVSFNTGYTASVPYHYIPTQTRFTTGRNGLFDESASQYWFGPEEGTPAIQWNSNGVATPLKFYPDNNKEYFQTGHNTVTDLSVQGVSDRGSYRLSVSDTRGSGNRPGMELFKNAFDLAANYKVSKNFEVSTDVHLVKSHSDNSPVQIGSDYPYESLFLLPQHVNINDLKDYWQVKNKQQYSVSSIYDNPWFVAYEKVNKFKQMRLYGNIKLDYKLTSDLSLMGRISHSNNNLRREHNMPLSYTRQTNGYYFNQNETGEETNADALLTYKKDIGAFSVNVSVGGNALYMNGSSIAAGGTNLVLPGLFTVGNVNRNNVSYGSSLSKKVIYSAYGVASVGYKDMAYLDVTGRNDWSSTLPANNRSYFYPSASLSLLLSNMFQLPTAISMLKVRAGWAQVGKDTNPYALDQYLSSGTFGGQVTYARQGQMPNVNLKPENAESTEFGFDVSVLKRRLGLNFTYYTKANKNQILNVTIPGMTGYSAAQVNAGIVENRGVEIELRSTPVQTRDFSWDLNLNFTRDRSKLTKLADGMDTYAFWESTGIYARTKVGETIGDLYGYDVRRVEDGPYKGWTLLDAAGKTVRGANMEKIGNVISDFMMGIQTTVSYKKLSLTANFDWRQGGDYYSMTMLRMARSGNIENWHNGISSSTFSGILGSNSFGGNADMLASEIKSKPEIYRDNKVYIGGRTKDLGGFPVNGRNNGAFFPGVIANPDGTYKENFGGEGTVYVTDNDIIEPGSGWWDKGTDMWIYDASYVKLREAALSYTLPTKLADVLRAQNLSLSLFARNLLLWTKAKNDLDPEVAFNRASGDGSQLLQGFDRWNAAPWTASFGLKLSAQF</sequence>
<dbReference type="Gene3D" id="2.40.170.20">
    <property type="entry name" value="TonB-dependent receptor, beta-barrel domain"/>
    <property type="match status" value="1"/>
</dbReference>
<dbReference type="EMBL" id="CAJRAF010000002">
    <property type="protein sequence ID" value="CAG4999841.1"/>
    <property type="molecule type" value="Genomic_DNA"/>
</dbReference>
<proteinExistence type="inferred from homology"/>
<name>A0A916JAM1_9BACT</name>
<dbReference type="NCBIfam" id="TIGR04057">
    <property type="entry name" value="SusC_RagA_signa"/>
    <property type="match status" value="1"/>
</dbReference>
<evidence type="ECO:0000256" key="1">
    <source>
        <dbReference type="ARBA" id="ARBA00004571"/>
    </source>
</evidence>
<keyword evidence="3 8" id="KW-1134">Transmembrane beta strand</keyword>
<dbReference type="GO" id="GO:0009279">
    <property type="term" value="C:cell outer membrane"/>
    <property type="evidence" value="ECO:0007669"/>
    <property type="project" value="UniProtKB-SubCell"/>
</dbReference>
<dbReference type="Gene3D" id="3.55.50.30">
    <property type="match status" value="1"/>
</dbReference>
<evidence type="ECO:0000256" key="6">
    <source>
        <dbReference type="ARBA" id="ARBA00023136"/>
    </source>
</evidence>
<evidence type="ECO:0000256" key="2">
    <source>
        <dbReference type="ARBA" id="ARBA00022448"/>
    </source>
</evidence>
<dbReference type="InterPro" id="IPR008969">
    <property type="entry name" value="CarboxyPept-like_regulatory"/>
</dbReference>
<keyword evidence="6 8" id="KW-0472">Membrane</keyword>
<gene>
    <name evidence="12" type="primary">btuB_8</name>
    <name evidence="12" type="ORF">DYBT9275_02322</name>
</gene>
<evidence type="ECO:0000256" key="9">
    <source>
        <dbReference type="SAM" id="MobiDB-lite"/>
    </source>
</evidence>
<dbReference type="PROSITE" id="PS52016">
    <property type="entry name" value="TONB_DEPENDENT_REC_3"/>
    <property type="match status" value="1"/>
</dbReference>
<evidence type="ECO:0000313" key="13">
    <source>
        <dbReference type="Proteomes" id="UP000680038"/>
    </source>
</evidence>
<dbReference type="InterPro" id="IPR036942">
    <property type="entry name" value="Beta-barrel_TonB_sf"/>
</dbReference>
<dbReference type="InterPro" id="IPR032508">
    <property type="entry name" value="FecR_C"/>
</dbReference>
<feature type="domain" description="TonB-dependent receptor plug" evidence="10">
    <location>
        <begin position="254"/>
        <end position="361"/>
    </location>
</feature>
<reference evidence="12" key="1">
    <citation type="submission" date="2021-04" db="EMBL/GenBank/DDBJ databases">
        <authorList>
            <person name="Rodrigo-Torres L."/>
            <person name="Arahal R. D."/>
            <person name="Lucena T."/>
        </authorList>
    </citation>
    <scope>NUCLEOTIDE SEQUENCE</scope>
    <source>
        <strain evidence="12">CECT 9275</strain>
    </source>
</reference>
<dbReference type="GO" id="GO:0044718">
    <property type="term" value="P:siderophore transmembrane transport"/>
    <property type="evidence" value="ECO:0007669"/>
    <property type="project" value="TreeGrafter"/>
</dbReference>
<dbReference type="InterPro" id="IPR037066">
    <property type="entry name" value="Plug_dom_sf"/>
</dbReference>
<dbReference type="InterPro" id="IPR039426">
    <property type="entry name" value="TonB-dep_rcpt-like"/>
</dbReference>
<organism evidence="12 13">
    <name type="scientific">Dyadobacter helix</name>
    <dbReference type="NCBI Taxonomy" id="2822344"/>
    <lineage>
        <taxon>Bacteria</taxon>
        <taxon>Pseudomonadati</taxon>
        <taxon>Bacteroidota</taxon>
        <taxon>Cytophagia</taxon>
        <taxon>Cytophagales</taxon>
        <taxon>Spirosomataceae</taxon>
        <taxon>Dyadobacter</taxon>
    </lineage>
</organism>
<dbReference type="Gene3D" id="2.60.40.1120">
    <property type="entry name" value="Carboxypeptidase-like, regulatory domain"/>
    <property type="match status" value="1"/>
</dbReference>
<evidence type="ECO:0000256" key="3">
    <source>
        <dbReference type="ARBA" id="ARBA00022452"/>
    </source>
</evidence>
<dbReference type="RefSeq" id="WP_215238967.1">
    <property type="nucleotide sequence ID" value="NZ_CAJRAF010000002.1"/>
</dbReference>
<dbReference type="PANTHER" id="PTHR30069">
    <property type="entry name" value="TONB-DEPENDENT OUTER MEMBRANE RECEPTOR"/>
    <property type="match status" value="1"/>
</dbReference>
<dbReference type="Pfam" id="PF07715">
    <property type="entry name" value="Plug"/>
    <property type="match status" value="1"/>
</dbReference>
<dbReference type="Pfam" id="PF16344">
    <property type="entry name" value="FecR_C"/>
    <property type="match status" value="1"/>
</dbReference>
<protein>
    <submittedName>
        <fullName evidence="12">Vitamin B12 transporter BtuB</fullName>
    </submittedName>
</protein>
<comment type="caution">
    <text evidence="12">The sequence shown here is derived from an EMBL/GenBank/DDBJ whole genome shotgun (WGS) entry which is preliminary data.</text>
</comment>
<evidence type="ECO:0000256" key="5">
    <source>
        <dbReference type="ARBA" id="ARBA00022729"/>
    </source>
</evidence>
<comment type="similarity">
    <text evidence="8">Belongs to the TonB-dependent receptor family.</text>
</comment>
<dbReference type="AlphaFoldDB" id="A0A916JAM1"/>
<dbReference type="Proteomes" id="UP000680038">
    <property type="component" value="Unassembled WGS sequence"/>
</dbReference>
<dbReference type="Pfam" id="PF13715">
    <property type="entry name" value="CarbopepD_reg_2"/>
    <property type="match status" value="1"/>
</dbReference>